<dbReference type="AlphaFoldDB" id="F6XNX8"/>
<reference evidence="7" key="3">
    <citation type="submission" date="2025-08" db="UniProtKB">
        <authorList>
            <consortium name="Ensembl"/>
        </authorList>
    </citation>
    <scope>IDENTIFICATION</scope>
</reference>
<dbReference type="PANTHER" id="PTHR23427">
    <property type="entry name" value="SURFEIT LOCUS PROTEIN"/>
    <property type="match status" value="1"/>
</dbReference>
<evidence type="ECO:0000256" key="2">
    <source>
        <dbReference type="ARBA" id="ARBA00007165"/>
    </source>
</evidence>
<reference evidence="8" key="1">
    <citation type="journal article" date="2002" name="Science">
        <title>The draft genome of Ciona intestinalis: insights into chordate and vertebrate origins.</title>
        <authorList>
            <person name="Dehal P."/>
            <person name="Satou Y."/>
            <person name="Campbell R.K."/>
            <person name="Chapman J."/>
            <person name="Degnan B."/>
            <person name="De Tomaso A."/>
            <person name="Davidson B."/>
            <person name="Di Gregorio A."/>
            <person name="Gelpke M."/>
            <person name="Goodstein D.M."/>
            <person name="Harafuji N."/>
            <person name="Hastings K.E."/>
            <person name="Ho I."/>
            <person name="Hotta K."/>
            <person name="Huang W."/>
            <person name="Kawashima T."/>
            <person name="Lemaire P."/>
            <person name="Martinez D."/>
            <person name="Meinertzhagen I.A."/>
            <person name="Necula S."/>
            <person name="Nonaka M."/>
            <person name="Putnam N."/>
            <person name="Rash S."/>
            <person name="Saiga H."/>
            <person name="Satake M."/>
            <person name="Terry A."/>
            <person name="Yamada L."/>
            <person name="Wang H.G."/>
            <person name="Awazu S."/>
            <person name="Azumi K."/>
            <person name="Boore J."/>
            <person name="Branno M."/>
            <person name="Chin-Bow S."/>
            <person name="DeSantis R."/>
            <person name="Doyle S."/>
            <person name="Francino P."/>
            <person name="Keys D.N."/>
            <person name="Haga S."/>
            <person name="Hayashi H."/>
            <person name="Hino K."/>
            <person name="Imai K.S."/>
            <person name="Inaba K."/>
            <person name="Kano S."/>
            <person name="Kobayashi K."/>
            <person name="Kobayashi M."/>
            <person name="Lee B.I."/>
            <person name="Makabe K.W."/>
            <person name="Manohar C."/>
            <person name="Matassi G."/>
            <person name="Medina M."/>
            <person name="Mochizuki Y."/>
            <person name="Mount S."/>
            <person name="Morishita T."/>
            <person name="Miura S."/>
            <person name="Nakayama A."/>
            <person name="Nishizaka S."/>
            <person name="Nomoto H."/>
            <person name="Ohta F."/>
            <person name="Oishi K."/>
            <person name="Rigoutsos I."/>
            <person name="Sano M."/>
            <person name="Sasaki A."/>
            <person name="Sasakura Y."/>
            <person name="Shoguchi E."/>
            <person name="Shin-i T."/>
            <person name="Spagnuolo A."/>
            <person name="Stainier D."/>
            <person name="Suzuki M.M."/>
            <person name="Tassy O."/>
            <person name="Takatori N."/>
            <person name="Tokuoka M."/>
            <person name="Yagi K."/>
            <person name="Yoshizaki F."/>
            <person name="Wada S."/>
            <person name="Zhang C."/>
            <person name="Hyatt P.D."/>
            <person name="Larimer F."/>
            <person name="Detter C."/>
            <person name="Doggett N."/>
            <person name="Glavina T."/>
            <person name="Hawkins T."/>
            <person name="Richardson P."/>
            <person name="Lucas S."/>
            <person name="Kohara Y."/>
            <person name="Levine M."/>
            <person name="Satoh N."/>
            <person name="Rokhsar D.S."/>
        </authorList>
    </citation>
    <scope>NUCLEOTIDE SEQUENCE [LARGE SCALE GENOMIC DNA]</scope>
</reference>
<dbReference type="Pfam" id="PF02104">
    <property type="entry name" value="SURF1"/>
    <property type="match status" value="1"/>
</dbReference>
<evidence type="ECO:0000256" key="3">
    <source>
        <dbReference type="ARBA" id="ARBA00022692"/>
    </source>
</evidence>
<dbReference type="GO" id="GO:0005743">
    <property type="term" value="C:mitochondrial inner membrane"/>
    <property type="evidence" value="ECO:0007669"/>
    <property type="project" value="UniProtKB-SubCell"/>
</dbReference>
<dbReference type="InterPro" id="IPR045214">
    <property type="entry name" value="Surf1/Surf4"/>
</dbReference>
<accession>F6XNX8</accession>
<keyword evidence="3 6" id="KW-0812">Transmembrane</keyword>
<dbReference type="Ensembl" id="ENSCINT00000005486.3">
    <property type="protein sequence ID" value="ENSCINP00000005486.3"/>
    <property type="gene ID" value="ENSCING00000002691.3"/>
</dbReference>
<keyword evidence="6" id="KW-0496">Mitochondrion</keyword>
<dbReference type="HOGENOM" id="CLU_047737_4_0_1"/>
<keyword evidence="8" id="KW-1185">Reference proteome</keyword>
<sequence>PRQYSKNRTQDPTGKWLMLAFPASAFGLGVWQWRRKAWKSNLIKELEQKTTAEPILFPTDLSELQNLEYRPLIVRGTFDHSKELYIEPRSLIDRSKNKPIDAGSVMSIQNKNMGVLVITPFHVTDHDITILVNRGFVPKEQKNPKARMSGQIEKEIEIVGLLRHNEKRPPLSPKNNPVRNHWFYKDLDQMGSLTGAEPILLDAVFESSVPGGPIGGQTRVSLRDEHLSYMITWFSLSAITSYMWYMRFLKKVHY</sequence>
<dbReference type="FunCoup" id="F6XNX8">
    <property type="interactions" value="62"/>
</dbReference>
<dbReference type="EMBL" id="EAAA01000054">
    <property type="status" value="NOT_ANNOTATED_CDS"/>
    <property type="molecule type" value="Genomic_DNA"/>
</dbReference>
<comment type="caution">
    <text evidence="6">Lacks conserved residue(s) required for the propagation of feature annotation.</text>
</comment>
<dbReference type="STRING" id="7719.ENSCINP00000005486"/>
<evidence type="ECO:0000256" key="6">
    <source>
        <dbReference type="RuleBase" id="RU363076"/>
    </source>
</evidence>
<proteinExistence type="inferred from homology"/>
<dbReference type="CDD" id="cd06662">
    <property type="entry name" value="SURF1"/>
    <property type="match status" value="1"/>
</dbReference>
<dbReference type="Proteomes" id="UP000008144">
    <property type="component" value="Chromosome 1"/>
</dbReference>
<comment type="subcellular location">
    <subcellularLocation>
        <location evidence="1">Membrane</location>
    </subcellularLocation>
    <subcellularLocation>
        <location evidence="6">Mitochondrion inner membrane</location>
        <topology evidence="6">Multi-pass membrane protein</topology>
    </subcellularLocation>
</comment>
<dbReference type="GeneTree" id="ENSGT00530000064194"/>
<dbReference type="OMA" id="WYSRDVA"/>
<evidence type="ECO:0000256" key="1">
    <source>
        <dbReference type="ARBA" id="ARBA00004370"/>
    </source>
</evidence>
<reference evidence="7" key="4">
    <citation type="submission" date="2025-09" db="UniProtKB">
        <authorList>
            <consortium name="Ensembl"/>
        </authorList>
    </citation>
    <scope>IDENTIFICATION</scope>
</reference>
<dbReference type="PROSITE" id="PS50895">
    <property type="entry name" value="SURF1"/>
    <property type="match status" value="1"/>
</dbReference>
<evidence type="ECO:0000256" key="4">
    <source>
        <dbReference type="ARBA" id="ARBA00022989"/>
    </source>
</evidence>
<dbReference type="GO" id="GO:0033617">
    <property type="term" value="P:mitochondrial respiratory chain complex IV assembly"/>
    <property type="evidence" value="ECO:0000318"/>
    <property type="project" value="GO_Central"/>
</dbReference>
<protein>
    <recommendedName>
        <fullName evidence="6">SURF1-like protein</fullName>
    </recommendedName>
</protein>
<keyword evidence="4 6" id="KW-1133">Transmembrane helix</keyword>
<evidence type="ECO:0000313" key="8">
    <source>
        <dbReference type="Proteomes" id="UP000008144"/>
    </source>
</evidence>
<keyword evidence="6" id="KW-0999">Mitochondrion inner membrane</keyword>
<name>F6XNX8_CIOIN</name>
<dbReference type="InterPro" id="IPR002994">
    <property type="entry name" value="Surf1/Shy1"/>
</dbReference>
<keyword evidence="5 6" id="KW-0472">Membrane</keyword>
<reference evidence="7" key="2">
    <citation type="journal article" date="2008" name="Genome Biol.">
        <title>Improved genome assembly and evidence-based global gene model set for the chordate Ciona intestinalis: new insight into intron and operon populations.</title>
        <authorList>
            <person name="Satou Y."/>
            <person name="Mineta K."/>
            <person name="Ogasawara M."/>
            <person name="Sasakura Y."/>
            <person name="Shoguchi E."/>
            <person name="Ueno K."/>
            <person name="Yamada L."/>
            <person name="Matsumoto J."/>
            <person name="Wasserscheid J."/>
            <person name="Dewar K."/>
            <person name="Wiley G.B."/>
            <person name="Macmil S.L."/>
            <person name="Roe B.A."/>
            <person name="Zeller R.W."/>
            <person name="Hastings K.E."/>
            <person name="Lemaire P."/>
            <person name="Lindquist E."/>
            <person name="Endo T."/>
            <person name="Hotta K."/>
            <person name="Inaba K."/>
        </authorList>
    </citation>
    <scope>NUCLEOTIDE SEQUENCE [LARGE SCALE GENOMIC DNA]</scope>
    <source>
        <strain evidence="7">wild type</strain>
    </source>
</reference>
<feature type="transmembrane region" description="Helical" evidence="6">
    <location>
        <begin position="227"/>
        <end position="245"/>
    </location>
</feature>
<dbReference type="InParanoid" id="F6XNX8"/>
<organism evidence="7 8">
    <name type="scientific">Ciona intestinalis</name>
    <name type="common">Transparent sea squirt</name>
    <name type="synonym">Ascidia intestinalis</name>
    <dbReference type="NCBI Taxonomy" id="7719"/>
    <lineage>
        <taxon>Eukaryota</taxon>
        <taxon>Metazoa</taxon>
        <taxon>Chordata</taxon>
        <taxon>Tunicata</taxon>
        <taxon>Ascidiacea</taxon>
        <taxon>Phlebobranchia</taxon>
        <taxon>Cionidae</taxon>
        <taxon>Ciona</taxon>
    </lineage>
</organism>
<comment type="similarity">
    <text evidence="2 6">Belongs to the SURF1 family.</text>
</comment>
<comment type="function">
    <text evidence="6">Probably involved in the biogenesis of the COX complex.</text>
</comment>
<dbReference type="PANTHER" id="PTHR23427:SF2">
    <property type="entry name" value="SURFEIT LOCUS PROTEIN 1"/>
    <property type="match status" value="1"/>
</dbReference>
<dbReference type="GO" id="GO:0005739">
    <property type="term" value="C:mitochondrion"/>
    <property type="evidence" value="ECO:0000318"/>
    <property type="project" value="GO_Central"/>
</dbReference>
<evidence type="ECO:0000313" key="7">
    <source>
        <dbReference type="Ensembl" id="ENSCINP00000005486.3"/>
    </source>
</evidence>
<evidence type="ECO:0000256" key="5">
    <source>
        <dbReference type="ARBA" id="ARBA00023136"/>
    </source>
</evidence>